<dbReference type="AlphaFoldDB" id="A0A9X3S921"/>
<protein>
    <submittedName>
        <fullName evidence="2">Helix-turn-helix domain-containing protein</fullName>
    </submittedName>
</protein>
<sequence length="96" mass="10978">MDQPPLHDLLRGLRESRGRTLRQAARDLDFDPAYLSRVERGEKPVSGDLLQRASNYYDVPEELLSLSRGVVPQDIIAVLQRHPELLLELRERFGAS</sequence>
<comment type="caution">
    <text evidence="2">The sequence shown here is derived from an EMBL/GenBank/DDBJ whole genome shotgun (WGS) entry which is preliminary data.</text>
</comment>
<dbReference type="InterPro" id="IPR010982">
    <property type="entry name" value="Lambda_DNA-bd_dom_sf"/>
</dbReference>
<name>A0A9X3S921_9ACTN</name>
<gene>
    <name evidence="2" type="ORF">OJ997_00665</name>
</gene>
<keyword evidence="3" id="KW-1185">Reference proteome</keyword>
<dbReference type="Proteomes" id="UP001147653">
    <property type="component" value="Unassembled WGS sequence"/>
</dbReference>
<evidence type="ECO:0000259" key="1">
    <source>
        <dbReference type="PROSITE" id="PS50943"/>
    </source>
</evidence>
<reference evidence="2" key="1">
    <citation type="submission" date="2022-10" db="EMBL/GenBank/DDBJ databases">
        <title>The WGS of Solirubrobacter phytolaccae KCTC 29190.</title>
        <authorList>
            <person name="Jiang Z."/>
        </authorList>
    </citation>
    <scope>NUCLEOTIDE SEQUENCE</scope>
    <source>
        <strain evidence="2">KCTC 29190</strain>
    </source>
</reference>
<proteinExistence type="predicted"/>
<dbReference type="CDD" id="cd00093">
    <property type="entry name" value="HTH_XRE"/>
    <property type="match status" value="1"/>
</dbReference>
<dbReference type="SMART" id="SM00530">
    <property type="entry name" value="HTH_XRE"/>
    <property type="match status" value="1"/>
</dbReference>
<dbReference type="PROSITE" id="PS50943">
    <property type="entry name" value="HTH_CROC1"/>
    <property type="match status" value="1"/>
</dbReference>
<dbReference type="RefSeq" id="WP_270023058.1">
    <property type="nucleotide sequence ID" value="NZ_JAPDDP010000001.1"/>
</dbReference>
<accession>A0A9X3S921</accession>
<dbReference type="InterPro" id="IPR001387">
    <property type="entry name" value="Cro/C1-type_HTH"/>
</dbReference>
<feature type="domain" description="HTH cro/C1-type" evidence="1">
    <location>
        <begin position="10"/>
        <end position="64"/>
    </location>
</feature>
<dbReference type="EMBL" id="JAPDDP010000001">
    <property type="protein sequence ID" value="MDA0178790.1"/>
    <property type="molecule type" value="Genomic_DNA"/>
</dbReference>
<dbReference type="SUPFAM" id="SSF47413">
    <property type="entry name" value="lambda repressor-like DNA-binding domains"/>
    <property type="match status" value="1"/>
</dbReference>
<evidence type="ECO:0000313" key="2">
    <source>
        <dbReference type="EMBL" id="MDA0178790.1"/>
    </source>
</evidence>
<dbReference type="Pfam" id="PF13560">
    <property type="entry name" value="HTH_31"/>
    <property type="match status" value="1"/>
</dbReference>
<organism evidence="2 3">
    <name type="scientific">Solirubrobacter phytolaccae</name>
    <dbReference type="NCBI Taxonomy" id="1404360"/>
    <lineage>
        <taxon>Bacteria</taxon>
        <taxon>Bacillati</taxon>
        <taxon>Actinomycetota</taxon>
        <taxon>Thermoleophilia</taxon>
        <taxon>Solirubrobacterales</taxon>
        <taxon>Solirubrobacteraceae</taxon>
        <taxon>Solirubrobacter</taxon>
    </lineage>
</organism>
<evidence type="ECO:0000313" key="3">
    <source>
        <dbReference type="Proteomes" id="UP001147653"/>
    </source>
</evidence>
<dbReference type="GO" id="GO:0003677">
    <property type="term" value="F:DNA binding"/>
    <property type="evidence" value="ECO:0007669"/>
    <property type="project" value="InterPro"/>
</dbReference>
<dbReference type="Gene3D" id="1.10.260.40">
    <property type="entry name" value="lambda repressor-like DNA-binding domains"/>
    <property type="match status" value="1"/>
</dbReference>